<name>A0ABS1HP36_9BACT</name>
<feature type="domain" description="M23ase beta-sheet core" evidence="8">
    <location>
        <begin position="287"/>
        <end position="384"/>
    </location>
</feature>
<dbReference type="InterPro" id="IPR016047">
    <property type="entry name" value="M23ase_b-sheet_dom"/>
</dbReference>
<organism evidence="10 11">
    <name type="scientific">Carboxylicivirga marina</name>
    <dbReference type="NCBI Taxonomy" id="2800988"/>
    <lineage>
        <taxon>Bacteria</taxon>
        <taxon>Pseudomonadati</taxon>
        <taxon>Bacteroidota</taxon>
        <taxon>Bacteroidia</taxon>
        <taxon>Marinilabiliales</taxon>
        <taxon>Marinilabiliaceae</taxon>
        <taxon>Carboxylicivirga</taxon>
    </lineage>
</organism>
<evidence type="ECO:0000256" key="4">
    <source>
        <dbReference type="ARBA" id="ARBA00022723"/>
    </source>
</evidence>
<evidence type="ECO:0000256" key="6">
    <source>
        <dbReference type="ARBA" id="ARBA00022833"/>
    </source>
</evidence>
<dbReference type="EMBL" id="JAENRR010000069">
    <property type="protein sequence ID" value="MBK3519456.1"/>
    <property type="molecule type" value="Genomic_DNA"/>
</dbReference>
<proteinExistence type="predicted"/>
<keyword evidence="4" id="KW-0479">Metal-binding</keyword>
<keyword evidence="5" id="KW-0378">Hydrolase</keyword>
<evidence type="ECO:0000259" key="9">
    <source>
        <dbReference type="Pfam" id="PF19425"/>
    </source>
</evidence>
<protein>
    <submittedName>
        <fullName evidence="10">Peptidoglycan DD-metalloendopeptidase family protein</fullName>
    </submittedName>
</protein>
<keyword evidence="7" id="KW-0482">Metalloprotease</keyword>
<gene>
    <name evidence="10" type="ORF">JIV24_19070</name>
</gene>
<dbReference type="Pfam" id="PF01551">
    <property type="entry name" value="Peptidase_M23"/>
    <property type="match status" value="1"/>
</dbReference>
<reference evidence="10 11" key="1">
    <citation type="submission" date="2021-01" db="EMBL/GenBank/DDBJ databases">
        <title>Carboxyliciviraga sp.nov., isolated from coastal sediments.</title>
        <authorList>
            <person name="Lu D."/>
            <person name="Zhang T."/>
        </authorList>
    </citation>
    <scope>NUCLEOTIDE SEQUENCE [LARGE SCALE GENOMIC DNA]</scope>
    <source>
        <strain evidence="10 11">N1Y132</strain>
    </source>
</reference>
<evidence type="ECO:0000256" key="7">
    <source>
        <dbReference type="ARBA" id="ARBA00023049"/>
    </source>
</evidence>
<dbReference type="PANTHER" id="PTHR21666:SF288">
    <property type="entry name" value="CELL DIVISION PROTEIN YTFB"/>
    <property type="match status" value="1"/>
</dbReference>
<comment type="caution">
    <text evidence="10">The sequence shown here is derived from an EMBL/GenBank/DDBJ whole genome shotgun (WGS) entry which is preliminary data.</text>
</comment>
<evidence type="ECO:0000256" key="1">
    <source>
        <dbReference type="ARBA" id="ARBA00001947"/>
    </source>
</evidence>
<dbReference type="Gene3D" id="2.70.70.10">
    <property type="entry name" value="Glucose Permease (Domain IIA)"/>
    <property type="match status" value="1"/>
</dbReference>
<evidence type="ECO:0000313" key="10">
    <source>
        <dbReference type="EMBL" id="MBK3519456.1"/>
    </source>
</evidence>
<dbReference type="Pfam" id="PF19425">
    <property type="entry name" value="Csd3_N2"/>
    <property type="match status" value="1"/>
</dbReference>
<dbReference type="CDD" id="cd12797">
    <property type="entry name" value="M23_peptidase"/>
    <property type="match status" value="1"/>
</dbReference>
<evidence type="ECO:0000313" key="11">
    <source>
        <dbReference type="Proteomes" id="UP000605676"/>
    </source>
</evidence>
<keyword evidence="3" id="KW-0645">Protease</keyword>
<evidence type="ECO:0000256" key="2">
    <source>
        <dbReference type="ARBA" id="ARBA00004196"/>
    </source>
</evidence>
<dbReference type="PANTHER" id="PTHR21666">
    <property type="entry name" value="PEPTIDASE-RELATED"/>
    <property type="match status" value="1"/>
</dbReference>
<keyword evidence="6" id="KW-0862">Zinc</keyword>
<comment type="cofactor">
    <cofactor evidence="1">
        <name>Zn(2+)</name>
        <dbReference type="ChEBI" id="CHEBI:29105"/>
    </cofactor>
</comment>
<dbReference type="InterPro" id="IPR011055">
    <property type="entry name" value="Dup_hybrid_motif"/>
</dbReference>
<comment type="subcellular location">
    <subcellularLocation>
        <location evidence="2">Cell envelope</location>
    </subcellularLocation>
</comment>
<feature type="domain" description="Csd3-like second N-terminal" evidence="9">
    <location>
        <begin position="156"/>
        <end position="274"/>
    </location>
</feature>
<dbReference type="InterPro" id="IPR045834">
    <property type="entry name" value="Csd3_N2"/>
</dbReference>
<evidence type="ECO:0000256" key="5">
    <source>
        <dbReference type="ARBA" id="ARBA00022801"/>
    </source>
</evidence>
<dbReference type="InterPro" id="IPR050570">
    <property type="entry name" value="Cell_wall_metabolism_enzyme"/>
</dbReference>
<sequence>MTKKKVFIIIAIALFVIPSVYFAIHRYNHPISPVTEDTLDSLEVIEIPEPELLYGLPVDSFQIEESNVRRNQFLADIFLKADVDYPTINTIVEKSKPVFDVRKIKVGNRYTLFYSNDTLRQLNHFVYAIDNTDYMVVSLTDSVHVYRDIKETRNISKMATGVINSSLWNAMKENNVNPILANELSEIFAWTVDFFGIEKGDNFKVFYEELYVDSVSIGIGQIHSALFHHRGRNYYAFKYAEDSVEHYFDEQGQSLRKAFLKAPLKFSRVSSRFSHSRLHPVLKIRRPHHGVDYAAATGTPVYALGDGRVIARAYQKRGGGNYIKIKHNSVYRTVYMHLHGFAKGISKGTHVKQGQLIGYVGSTGLSTGPHLDFRVYKNGKPVDPLKIDAPPVNPVKEENMEAFSAFIRPLKNQLDALPLPVSE</sequence>
<dbReference type="RefSeq" id="WP_200466675.1">
    <property type="nucleotide sequence ID" value="NZ_JAENRR010000069.1"/>
</dbReference>
<dbReference type="SUPFAM" id="SSF51261">
    <property type="entry name" value="Duplicated hybrid motif"/>
    <property type="match status" value="1"/>
</dbReference>
<accession>A0ABS1HP36</accession>
<evidence type="ECO:0000256" key="3">
    <source>
        <dbReference type="ARBA" id="ARBA00022670"/>
    </source>
</evidence>
<dbReference type="Gene3D" id="3.10.450.350">
    <property type="match status" value="1"/>
</dbReference>
<keyword evidence="11" id="KW-1185">Reference proteome</keyword>
<evidence type="ECO:0000259" key="8">
    <source>
        <dbReference type="Pfam" id="PF01551"/>
    </source>
</evidence>
<dbReference type="Proteomes" id="UP000605676">
    <property type="component" value="Unassembled WGS sequence"/>
</dbReference>